<feature type="non-terminal residue" evidence="2">
    <location>
        <position position="1"/>
    </location>
</feature>
<protein>
    <submittedName>
        <fullName evidence="2">Uncharacterized protein</fullName>
    </submittedName>
</protein>
<feature type="region of interest" description="Disordered" evidence="1">
    <location>
        <begin position="35"/>
        <end position="83"/>
    </location>
</feature>
<gene>
    <name evidence="2" type="ORF">Tci_930751</name>
</gene>
<feature type="non-terminal residue" evidence="2">
    <location>
        <position position="83"/>
    </location>
</feature>
<sequence>RYPLQGQSTGRRRAAHSFLCRCAAGHRRWIGAGHALHHRQHAPTAAQPTRPRHAGDVRSVGDEAAQQHAQGQLCRSADRVIQS</sequence>
<comment type="caution">
    <text evidence="2">The sequence shown here is derived from an EMBL/GenBank/DDBJ whole genome shotgun (WGS) entry which is preliminary data.</text>
</comment>
<dbReference type="EMBL" id="BKCJ011857395">
    <property type="protein sequence ID" value="GFD58782.1"/>
    <property type="molecule type" value="Genomic_DNA"/>
</dbReference>
<evidence type="ECO:0000313" key="2">
    <source>
        <dbReference type="EMBL" id="GFD58782.1"/>
    </source>
</evidence>
<evidence type="ECO:0000256" key="1">
    <source>
        <dbReference type="SAM" id="MobiDB-lite"/>
    </source>
</evidence>
<reference evidence="2" key="1">
    <citation type="journal article" date="2019" name="Sci. Rep.">
        <title>Draft genome of Tanacetum cinerariifolium, the natural source of mosquito coil.</title>
        <authorList>
            <person name="Yamashiro T."/>
            <person name="Shiraishi A."/>
            <person name="Satake H."/>
            <person name="Nakayama K."/>
        </authorList>
    </citation>
    <scope>NUCLEOTIDE SEQUENCE</scope>
</reference>
<name>A0A699XF95_TANCI</name>
<organism evidence="2">
    <name type="scientific">Tanacetum cinerariifolium</name>
    <name type="common">Dalmatian daisy</name>
    <name type="synonym">Chrysanthemum cinerariifolium</name>
    <dbReference type="NCBI Taxonomy" id="118510"/>
    <lineage>
        <taxon>Eukaryota</taxon>
        <taxon>Viridiplantae</taxon>
        <taxon>Streptophyta</taxon>
        <taxon>Embryophyta</taxon>
        <taxon>Tracheophyta</taxon>
        <taxon>Spermatophyta</taxon>
        <taxon>Magnoliopsida</taxon>
        <taxon>eudicotyledons</taxon>
        <taxon>Gunneridae</taxon>
        <taxon>Pentapetalae</taxon>
        <taxon>asterids</taxon>
        <taxon>campanulids</taxon>
        <taxon>Asterales</taxon>
        <taxon>Asteraceae</taxon>
        <taxon>Asteroideae</taxon>
        <taxon>Anthemideae</taxon>
        <taxon>Anthemidinae</taxon>
        <taxon>Tanacetum</taxon>
    </lineage>
</organism>
<accession>A0A699XF95</accession>
<proteinExistence type="predicted"/>
<dbReference type="AlphaFoldDB" id="A0A699XF95"/>